<keyword evidence="3" id="KW-1185">Reference proteome</keyword>
<sequence>AAAEERRVRELQEQKQAQAQAQPIAPQQQQHQLERPPMPSHGTPQPPAMPPQTQYHVNPMAIPGQPQPPQSGYLPAAGYMPPMGAPAAASQPPQQPQHPPSLLPHKSATGGLPPPPGGSAPLRPPLMPGAGAAPPPPSHGPSVYGNATPVSNSVNGAPVAASPIGPHAPPAGGASMGMSASDTSPFSPSALPPSRTNPLPAAPNGVVGQPKPRLMPHPVSSYSSMRTPTTGAAPVAAAPPPPGPPSSSGAMASQASSQPGSLYSVTAPPTQPPATQSSPYQKGPPPPSQRSDAVFGGGAPSMMKPQPPPPVLPRPAMGSAPPPPPQSSASGAEYPASLLASVSPAQFASPLHGQLVQRLQQIIPAIADPRRRTAVEQAAVEVIRQLQQGMLPEELVHMLVHFCANAGTPSATQAWTQLAQRYAGAVQAFANLSYL</sequence>
<evidence type="ECO:0000313" key="2">
    <source>
        <dbReference type="EMBL" id="CAM66287.1"/>
    </source>
</evidence>
<evidence type="ECO:0000313" key="3">
    <source>
        <dbReference type="Proteomes" id="UP000008153"/>
    </source>
</evidence>
<dbReference type="InParanoid" id="A4HV23"/>
<dbReference type="Proteomes" id="UP000008153">
    <property type="component" value="Chromosome 11"/>
</dbReference>
<feature type="compositionally biased region" description="Pro residues" evidence="1">
    <location>
        <begin position="112"/>
        <end position="139"/>
    </location>
</feature>
<feature type="compositionally biased region" description="Pro residues" evidence="1">
    <location>
        <begin position="36"/>
        <end position="50"/>
    </location>
</feature>
<dbReference type="SMR" id="A4HV23"/>
<feature type="compositionally biased region" description="Low complexity" evidence="1">
    <location>
        <begin position="75"/>
        <end position="92"/>
    </location>
</feature>
<dbReference type="RefSeq" id="XP_001463914.1">
    <property type="nucleotide sequence ID" value="XM_001463877.2"/>
</dbReference>
<feature type="compositionally biased region" description="Low complexity" evidence="1">
    <location>
        <begin position="160"/>
        <end position="181"/>
    </location>
</feature>
<feature type="compositionally biased region" description="Pro residues" evidence="1">
    <location>
        <begin position="93"/>
        <end position="102"/>
    </location>
</feature>
<name>A4HV23_LEIIN</name>
<feature type="compositionally biased region" description="Low complexity" evidence="1">
    <location>
        <begin position="246"/>
        <end position="261"/>
    </location>
</feature>
<feature type="compositionally biased region" description="Low complexity" evidence="1">
    <location>
        <begin position="14"/>
        <end position="31"/>
    </location>
</feature>
<proteinExistence type="predicted"/>
<dbReference type="VEuPathDB" id="TriTrypDB:LINF_110017600"/>
<feature type="non-terminal residue" evidence="2">
    <location>
        <position position="1"/>
    </location>
</feature>
<dbReference type="OMA" id="HYGQSSG"/>
<dbReference type="AlphaFoldDB" id="A4HV23"/>
<gene>
    <name evidence="2" type="ORF">LINJ_11_1150</name>
</gene>
<dbReference type="GeneID" id="5067293"/>
<dbReference type="STRING" id="5671.A4HV23"/>
<feature type="compositionally biased region" description="Polar residues" evidence="1">
    <location>
        <begin position="220"/>
        <end position="230"/>
    </location>
</feature>
<evidence type="ECO:0000256" key="1">
    <source>
        <dbReference type="SAM" id="MobiDB-lite"/>
    </source>
</evidence>
<organism evidence="2 3">
    <name type="scientific">Leishmania infantum</name>
    <dbReference type="NCBI Taxonomy" id="5671"/>
    <lineage>
        <taxon>Eukaryota</taxon>
        <taxon>Discoba</taxon>
        <taxon>Euglenozoa</taxon>
        <taxon>Kinetoplastea</taxon>
        <taxon>Metakinetoplastina</taxon>
        <taxon>Trypanosomatida</taxon>
        <taxon>Trypanosomatidae</taxon>
        <taxon>Leishmaniinae</taxon>
        <taxon>Leishmania</taxon>
    </lineage>
</organism>
<dbReference type="KEGG" id="lif:LINJ_11_1150"/>
<reference evidence="2 3" key="2">
    <citation type="journal article" date="2011" name="Genome Res.">
        <title>Chromosome and gene copy number variation allow major structural change between species and strains of Leishmania.</title>
        <authorList>
            <person name="Rogers M.B."/>
            <person name="Hilley J.D."/>
            <person name="Dickens N.J."/>
            <person name="Wilkes J."/>
            <person name="Bates P.A."/>
            <person name="Depledge D.P."/>
            <person name="Harris D."/>
            <person name="Her Y."/>
            <person name="Herzyk P."/>
            <person name="Imamura H."/>
            <person name="Otto T.D."/>
            <person name="Sanders M."/>
            <person name="Seeger K."/>
            <person name="Dujardin J.C."/>
            <person name="Berriman M."/>
            <person name="Smith D.F."/>
            <person name="Hertz-Fowler C."/>
            <person name="Mottram J.C."/>
        </authorList>
    </citation>
    <scope>NUCLEOTIDE SEQUENCE [LARGE SCALE GENOMIC DNA]</scope>
    <source>
        <strain evidence="2 3">JPCM5</strain>
    </source>
</reference>
<reference evidence="2 3" key="1">
    <citation type="journal article" date="2007" name="Nat. Genet.">
        <title>Comparative genomic analysis of three Leishmania species that cause diverse human disease.</title>
        <authorList>
            <person name="Peacock C.S."/>
            <person name="Seeger K."/>
            <person name="Harris D."/>
            <person name="Murphy L."/>
            <person name="Ruiz J.C."/>
            <person name="Quail M.A."/>
            <person name="Peters N."/>
            <person name="Adlem E."/>
            <person name="Tivey A."/>
            <person name="Aslett M."/>
            <person name="Kerhornou A."/>
            <person name="Ivens A."/>
            <person name="Fraser A."/>
            <person name="Rajandream M.A."/>
            <person name="Carver T."/>
            <person name="Norbertczak H."/>
            <person name="Chillingworth T."/>
            <person name="Hance Z."/>
            <person name="Jagels K."/>
            <person name="Moule S."/>
            <person name="Ormond D."/>
            <person name="Rutter S."/>
            <person name="Squares R."/>
            <person name="Whitehead S."/>
            <person name="Rabbinowitsch E."/>
            <person name="Arrowsmith C."/>
            <person name="White B."/>
            <person name="Thurston S."/>
            <person name="Bringaud F."/>
            <person name="Baldauf S.L."/>
            <person name="Faulconbridge A."/>
            <person name="Jeffares D."/>
            <person name="Depledge D.P."/>
            <person name="Oyola S.O."/>
            <person name="Hilley J.D."/>
            <person name="Brito L.O."/>
            <person name="Tosi L.R."/>
            <person name="Barrell B."/>
            <person name="Cruz A.K."/>
            <person name="Mottram J.C."/>
            <person name="Smith D.F."/>
            <person name="Berriman M."/>
        </authorList>
    </citation>
    <scope>NUCLEOTIDE SEQUENCE [LARGE SCALE GENOMIC DNA]</scope>
    <source>
        <strain evidence="2 3">JPCM5</strain>
    </source>
</reference>
<protein>
    <submittedName>
        <fullName evidence="2">Uncharacterized protein</fullName>
    </submittedName>
</protein>
<accession>A4HV23</accession>
<feature type="region of interest" description="Disordered" evidence="1">
    <location>
        <begin position="1"/>
        <end position="332"/>
    </location>
</feature>
<dbReference type="EMBL" id="FR796443">
    <property type="protein sequence ID" value="CAM66287.1"/>
    <property type="molecule type" value="Genomic_DNA"/>
</dbReference>
<feature type="compositionally biased region" description="Basic and acidic residues" evidence="1">
    <location>
        <begin position="1"/>
        <end position="13"/>
    </location>
</feature>